<keyword evidence="2" id="KW-1185">Reference proteome</keyword>
<dbReference type="EMBL" id="QFRJ01000003">
    <property type="protein sequence ID" value="PWH86153.1"/>
    <property type="molecule type" value="Genomic_DNA"/>
</dbReference>
<reference evidence="1 2" key="1">
    <citation type="submission" date="2018-05" db="EMBL/GenBank/DDBJ databases">
        <title>Brumimicrobium oceani sp. nov., isolated from coastal sediment.</title>
        <authorList>
            <person name="Kou Y."/>
        </authorList>
    </citation>
    <scope>NUCLEOTIDE SEQUENCE [LARGE SCALE GENOMIC DNA]</scope>
    <source>
        <strain evidence="1 2">C305</strain>
    </source>
</reference>
<protein>
    <recommendedName>
        <fullName evidence="3">Outer membrane protein beta-barrel domain-containing protein</fullName>
    </recommendedName>
</protein>
<dbReference type="AlphaFoldDB" id="A0A2U2XEF5"/>
<dbReference type="Gene3D" id="2.40.160.20">
    <property type="match status" value="1"/>
</dbReference>
<reference evidence="1 2" key="2">
    <citation type="submission" date="2018-05" db="EMBL/GenBank/DDBJ databases">
        <authorList>
            <person name="Lanie J.A."/>
            <person name="Ng W.-L."/>
            <person name="Kazmierczak K.M."/>
            <person name="Andrzejewski T.M."/>
            <person name="Davidsen T.M."/>
            <person name="Wayne K.J."/>
            <person name="Tettelin H."/>
            <person name="Glass J.I."/>
            <person name="Rusch D."/>
            <person name="Podicherti R."/>
            <person name="Tsui H.-C.T."/>
            <person name="Winkler M.E."/>
        </authorList>
    </citation>
    <scope>NUCLEOTIDE SEQUENCE [LARGE SCALE GENOMIC DNA]</scope>
    <source>
        <strain evidence="1 2">C305</strain>
    </source>
</reference>
<evidence type="ECO:0000313" key="1">
    <source>
        <dbReference type="EMBL" id="PWH86153.1"/>
    </source>
</evidence>
<accession>A0A2U2XEF5</accession>
<dbReference type="Proteomes" id="UP000245370">
    <property type="component" value="Unassembled WGS sequence"/>
</dbReference>
<comment type="caution">
    <text evidence="1">The sequence shown here is derived from an EMBL/GenBank/DDBJ whole genome shotgun (WGS) entry which is preliminary data.</text>
</comment>
<organism evidence="1 2">
    <name type="scientific">Brumimicrobium oceani</name>
    <dbReference type="NCBI Taxonomy" id="2100725"/>
    <lineage>
        <taxon>Bacteria</taxon>
        <taxon>Pseudomonadati</taxon>
        <taxon>Bacteroidota</taxon>
        <taxon>Flavobacteriia</taxon>
        <taxon>Flavobacteriales</taxon>
        <taxon>Crocinitomicaceae</taxon>
        <taxon>Brumimicrobium</taxon>
    </lineage>
</organism>
<proteinExistence type="predicted"/>
<evidence type="ECO:0000313" key="2">
    <source>
        <dbReference type="Proteomes" id="UP000245370"/>
    </source>
</evidence>
<sequence length="197" mass="21693">MGSLRINWHKTGWFIDGNAGIRLLGQTSPIADSELAWSANGGLGYFFNKKIAIKGRLDYNQFNAAYNGKLDRSGQAAASLEAMVRLLELISPNYYRKFELNVHAGAGLTALLNPSLRDQVEANGGEYKGKLFNADNMGHIIVGITPQYHINSRMSINLDISQFTQFKQNNTYDSHNGVKSKDVTGFISASAGLTIRF</sequence>
<dbReference type="InterPro" id="IPR011250">
    <property type="entry name" value="OMP/PagP_B-barrel"/>
</dbReference>
<name>A0A2U2XEF5_9FLAO</name>
<evidence type="ECO:0008006" key="3">
    <source>
        <dbReference type="Google" id="ProtNLM"/>
    </source>
</evidence>
<gene>
    <name evidence="1" type="ORF">DIT68_06255</name>
</gene>
<dbReference type="SUPFAM" id="SSF56925">
    <property type="entry name" value="OMPA-like"/>
    <property type="match status" value="1"/>
</dbReference>